<dbReference type="Gene3D" id="2.130.10.10">
    <property type="entry name" value="YVTN repeat-like/Quinoprotein amine dehydrogenase"/>
    <property type="match status" value="1"/>
</dbReference>
<sequence>MESQRLKLRGVIEQEVFVTKDMERSVNPNGTEALWLFDFRRVLLRAEVLDWVGELFWEKCKNEYPFQVGGIEVAAIPLITELTLKMREKRAPANGFFIRKSRKKSGLLRMIEGELTDEKVILVDDTINTGKSFIRQVEVIESLGKKVSMVFVILRYRDESYYDYFHKKGIKIFSLFTLDDFKDSLNVKNVVDRERKSVPMLFHPQWYWKAEKPDYFHVIPKSTPLLDDTKIYFGTDNGSFWALNQSDGSTVWEYKTLLVSRKRKVFSSAALYKDFIYFGAHDGNFYALDKNTGKRKWVFMEADWIRSSPCVALDLGLVFVGLEFGLWKKHGGIAAIDAETGKKKWEYVLPEYVHSSPTYSKKFGLVICGCNDFSVYAFDAATGKLLWTRKTDGEIKESFAFDEERGLVCFGSLDSYLYVLKTKTGELVRKIRMDGWMYSTPLISSRFVYAASLDKHVYCIDLETGAVVWKFETQGRIFASPEIIGDKIYIGSNDGRLYELDAVTGKNTAIFQATERITNKIVYNAEMETIFLPTFANEIYCLKKKAG</sequence>
<dbReference type="Pfam" id="PF13570">
    <property type="entry name" value="Beta-prop_ACSF4"/>
    <property type="match status" value="1"/>
</dbReference>
<evidence type="ECO:0000313" key="3">
    <source>
        <dbReference type="EMBL" id="OGM93835.1"/>
    </source>
</evidence>
<dbReference type="EMBL" id="MGIS01000005">
    <property type="protein sequence ID" value="OGM93835.1"/>
    <property type="molecule type" value="Genomic_DNA"/>
</dbReference>
<organism evidence="3 4">
    <name type="scientific">Candidatus Wolfebacteria bacterium RIFCSPLOWO2_01_FULL_47_17b</name>
    <dbReference type="NCBI Taxonomy" id="1802558"/>
    <lineage>
        <taxon>Bacteria</taxon>
        <taxon>Candidatus Wolfeibacteriota</taxon>
    </lineage>
</organism>
<dbReference type="PANTHER" id="PTHR44394:SF1">
    <property type="entry name" value="BETA-ALANINE-ACTIVATING ENZYME"/>
    <property type="match status" value="1"/>
</dbReference>
<comment type="caution">
    <text evidence="3">The sequence shown here is derived from an EMBL/GenBank/DDBJ whole genome shotgun (WGS) entry which is preliminary data.</text>
</comment>
<dbReference type="Proteomes" id="UP000177011">
    <property type="component" value="Unassembled WGS sequence"/>
</dbReference>
<reference evidence="3 4" key="1">
    <citation type="journal article" date="2016" name="Nat. Commun.">
        <title>Thousands of microbial genomes shed light on interconnected biogeochemical processes in an aquifer system.</title>
        <authorList>
            <person name="Anantharaman K."/>
            <person name="Brown C.T."/>
            <person name="Hug L.A."/>
            <person name="Sharon I."/>
            <person name="Castelle C.J."/>
            <person name="Probst A.J."/>
            <person name="Thomas B.C."/>
            <person name="Singh A."/>
            <person name="Wilkins M.J."/>
            <person name="Karaoz U."/>
            <person name="Brodie E.L."/>
            <person name="Williams K.H."/>
            <person name="Hubbard S.S."/>
            <person name="Banfield J.F."/>
        </authorList>
    </citation>
    <scope>NUCLEOTIDE SEQUENCE [LARGE SCALE GENOMIC DNA]</scope>
</reference>
<dbReference type="InterPro" id="IPR052091">
    <property type="entry name" value="Beta-ala_Activ/Resist"/>
</dbReference>
<dbReference type="AlphaFoldDB" id="A0A1F8E1H1"/>
<dbReference type="SMART" id="SM00564">
    <property type="entry name" value="PQQ"/>
    <property type="match status" value="7"/>
</dbReference>
<evidence type="ECO:0000259" key="2">
    <source>
        <dbReference type="Pfam" id="PF13570"/>
    </source>
</evidence>
<feature type="domain" description="Pyrrolo-quinoline quinone repeat" evidence="1">
    <location>
        <begin position="222"/>
        <end position="297"/>
    </location>
</feature>
<dbReference type="GO" id="GO:0043041">
    <property type="term" value="P:amino acid activation for nonribosomal peptide biosynthetic process"/>
    <property type="evidence" value="ECO:0007669"/>
    <property type="project" value="TreeGrafter"/>
</dbReference>
<dbReference type="InterPro" id="IPR018391">
    <property type="entry name" value="PQQ_b-propeller_rpt"/>
</dbReference>
<name>A0A1F8E1H1_9BACT</name>
<proteinExistence type="predicted"/>
<dbReference type="CDD" id="cd06223">
    <property type="entry name" value="PRTases_typeI"/>
    <property type="match status" value="1"/>
</dbReference>
<evidence type="ECO:0000259" key="1">
    <source>
        <dbReference type="Pfam" id="PF13360"/>
    </source>
</evidence>
<dbReference type="InterPro" id="IPR000836">
    <property type="entry name" value="PRTase_dom"/>
</dbReference>
<evidence type="ECO:0000313" key="4">
    <source>
        <dbReference type="Proteomes" id="UP000177011"/>
    </source>
</evidence>
<dbReference type="Gene3D" id="3.40.50.2020">
    <property type="match status" value="1"/>
</dbReference>
<dbReference type="InterPro" id="IPR002372">
    <property type="entry name" value="PQQ_rpt_dom"/>
</dbReference>
<dbReference type="Gene3D" id="2.40.10.480">
    <property type="match status" value="1"/>
</dbReference>
<dbReference type="Pfam" id="PF13360">
    <property type="entry name" value="PQQ_2"/>
    <property type="match status" value="1"/>
</dbReference>
<protein>
    <recommendedName>
        <fullName evidence="1 2">Pyrrolo-quinoline quinone repeat domain-containing protein</fullName>
    </recommendedName>
</protein>
<dbReference type="SUPFAM" id="SSF53271">
    <property type="entry name" value="PRTase-like"/>
    <property type="match status" value="1"/>
</dbReference>
<dbReference type="InterPro" id="IPR015943">
    <property type="entry name" value="WD40/YVTN_repeat-like_dom_sf"/>
</dbReference>
<dbReference type="PANTHER" id="PTHR44394">
    <property type="entry name" value="BETA-ALANINE-ACTIVATING ENZYME"/>
    <property type="match status" value="1"/>
</dbReference>
<accession>A0A1F8E1H1</accession>
<dbReference type="InterPro" id="IPR029057">
    <property type="entry name" value="PRTase-like"/>
</dbReference>
<dbReference type="SUPFAM" id="SSF50998">
    <property type="entry name" value="Quinoprotein alcohol dehydrogenase-like"/>
    <property type="match status" value="1"/>
</dbReference>
<dbReference type="Gene3D" id="2.40.128.630">
    <property type="match status" value="1"/>
</dbReference>
<gene>
    <name evidence="3" type="ORF">A2935_04125</name>
</gene>
<feature type="domain" description="Pyrrolo-quinoline quinone repeat" evidence="2">
    <location>
        <begin position="331"/>
        <end position="544"/>
    </location>
</feature>
<dbReference type="InterPro" id="IPR011047">
    <property type="entry name" value="Quinoprotein_ADH-like_sf"/>
</dbReference>